<dbReference type="OrthoDB" id="4898945at2759"/>
<comment type="similarity">
    <text evidence="2">Belongs to the cerato-platanin family.</text>
</comment>
<dbReference type="Gene3D" id="2.40.40.10">
    <property type="entry name" value="RlpA-like domain"/>
    <property type="match status" value="1"/>
</dbReference>
<organism evidence="5 6">
    <name type="scientific">Teratosphaeria destructans</name>
    <dbReference type="NCBI Taxonomy" id="418781"/>
    <lineage>
        <taxon>Eukaryota</taxon>
        <taxon>Fungi</taxon>
        <taxon>Dikarya</taxon>
        <taxon>Ascomycota</taxon>
        <taxon>Pezizomycotina</taxon>
        <taxon>Dothideomycetes</taxon>
        <taxon>Dothideomycetidae</taxon>
        <taxon>Mycosphaerellales</taxon>
        <taxon>Teratosphaeriaceae</taxon>
        <taxon>Teratosphaeria</taxon>
    </lineage>
</organism>
<reference evidence="5 6" key="2">
    <citation type="journal article" date="2021" name="Curr. Genet.">
        <title>Genetic response to nitrogen starvation in the aggressive Eucalyptus foliar pathogen Teratosphaeria destructans.</title>
        <authorList>
            <person name="Havenga M."/>
            <person name="Wingfield B.D."/>
            <person name="Wingfield M.J."/>
            <person name="Dreyer L.L."/>
            <person name="Roets F."/>
            <person name="Aylward J."/>
        </authorList>
    </citation>
    <scope>NUCLEOTIDE SEQUENCE [LARGE SCALE GENOMIC DNA]</scope>
    <source>
        <strain evidence="5">CMW44962</strain>
    </source>
</reference>
<evidence type="ECO:0000256" key="3">
    <source>
        <dbReference type="ARBA" id="ARBA00022525"/>
    </source>
</evidence>
<comment type="subcellular location">
    <subcellularLocation>
        <location evidence="1">Secreted</location>
    </subcellularLocation>
</comment>
<feature type="signal peptide" evidence="4">
    <location>
        <begin position="1"/>
        <end position="18"/>
    </location>
</feature>
<evidence type="ECO:0000313" key="6">
    <source>
        <dbReference type="Proteomes" id="UP001138500"/>
    </source>
</evidence>
<dbReference type="Proteomes" id="UP001138500">
    <property type="component" value="Unassembled WGS sequence"/>
</dbReference>
<dbReference type="InterPro" id="IPR010829">
    <property type="entry name" value="Cerato-platanin"/>
</dbReference>
<keyword evidence="3" id="KW-0964">Secreted</keyword>
<keyword evidence="6" id="KW-1185">Reference proteome</keyword>
<evidence type="ECO:0000256" key="2">
    <source>
        <dbReference type="ARBA" id="ARBA00010421"/>
    </source>
</evidence>
<dbReference type="SUPFAM" id="SSF50685">
    <property type="entry name" value="Barwin-like endoglucanases"/>
    <property type="match status" value="1"/>
</dbReference>
<sequence>MKAFIATALLAAASGATATRVAYALPYGSKDTRLTDTSCGSGTNGLTTKYGWQTIGDIPAKYVGGASDINKYNSDQCGNCYRIDYNSKTVYMLAIDFAGNGLNIAQGGLDELTNGNAYNLGTIDATVTKVDTTFCLTGH</sequence>
<gene>
    <name evidence="5" type="ORF">Tdes44962_MAKER07688</name>
</gene>
<evidence type="ECO:0000313" key="5">
    <source>
        <dbReference type="EMBL" id="KAH9842136.1"/>
    </source>
</evidence>
<dbReference type="Pfam" id="PF07249">
    <property type="entry name" value="Cerato-platanin"/>
    <property type="match status" value="1"/>
</dbReference>
<evidence type="ECO:0000256" key="1">
    <source>
        <dbReference type="ARBA" id="ARBA00004613"/>
    </source>
</evidence>
<name>A0A9W7W5H5_9PEZI</name>
<dbReference type="GO" id="GO:0005576">
    <property type="term" value="C:extracellular region"/>
    <property type="evidence" value="ECO:0007669"/>
    <property type="project" value="UniProtKB-SubCell"/>
</dbReference>
<dbReference type="AlphaFoldDB" id="A0A9W7W5H5"/>
<keyword evidence="4" id="KW-0732">Signal</keyword>
<feature type="chain" id="PRO_5040974283" evidence="4">
    <location>
        <begin position="19"/>
        <end position="139"/>
    </location>
</feature>
<dbReference type="InterPro" id="IPR036908">
    <property type="entry name" value="RlpA-like_sf"/>
</dbReference>
<protein>
    <submittedName>
        <fullName evidence="5">Cerato-platanin</fullName>
    </submittedName>
</protein>
<reference evidence="5 6" key="1">
    <citation type="journal article" date="2018" name="IMA Fungus">
        <title>IMA Genome-F 10: Nine draft genome sequences of Claviceps purpurea s.lat., including C. arundinis, C. humidiphila, and C. cf. spartinae, pseudomolecules for the pitch canker pathogen Fusarium circinatum, draft genome of Davidsoniella eucalypti, Grosmannia galeiformis, Quambalaria eucalypti, and Teratosphaeria destructans.</title>
        <authorList>
            <person name="Wingfield B.D."/>
            <person name="Liu M."/>
            <person name="Nguyen H.D."/>
            <person name="Lane F.A."/>
            <person name="Morgan S.W."/>
            <person name="De Vos L."/>
            <person name="Wilken P.M."/>
            <person name="Duong T.A."/>
            <person name="Aylward J."/>
            <person name="Coetzee M.P."/>
            <person name="Dadej K."/>
            <person name="De Beer Z.W."/>
            <person name="Findlay W."/>
            <person name="Havenga M."/>
            <person name="Kolarik M."/>
            <person name="Menzies J.G."/>
            <person name="Naidoo K."/>
            <person name="Pochopski O."/>
            <person name="Shoukouhi P."/>
            <person name="Santana Q.C."/>
            <person name="Seifert K.A."/>
            <person name="Soal N."/>
            <person name="Steenkamp E.T."/>
            <person name="Tatham C.T."/>
            <person name="van der Nest M.A."/>
            <person name="Wingfield M.J."/>
        </authorList>
    </citation>
    <scope>NUCLEOTIDE SEQUENCE [LARGE SCALE GENOMIC DNA]</scope>
    <source>
        <strain evidence="5">CMW44962</strain>
    </source>
</reference>
<dbReference type="CDD" id="cd22778">
    <property type="entry name" value="DPBB_CEPL-like"/>
    <property type="match status" value="1"/>
</dbReference>
<dbReference type="EMBL" id="RIBY02000458">
    <property type="protein sequence ID" value="KAH9842136.1"/>
    <property type="molecule type" value="Genomic_DNA"/>
</dbReference>
<accession>A0A9W7W5H5</accession>
<comment type="caution">
    <text evidence="5">The sequence shown here is derived from an EMBL/GenBank/DDBJ whole genome shotgun (WGS) entry which is preliminary data.</text>
</comment>
<proteinExistence type="inferred from homology"/>
<evidence type="ECO:0000256" key="4">
    <source>
        <dbReference type="SAM" id="SignalP"/>
    </source>
</evidence>